<dbReference type="RefSeq" id="WP_007281037.1">
    <property type="nucleotide sequence ID" value="NZ_ABCK01000035.1"/>
</dbReference>
<dbReference type="Gene3D" id="3.40.930.10">
    <property type="entry name" value="Mannitol-specific EII, Chain A"/>
    <property type="match status" value="1"/>
</dbReference>
<keyword evidence="3" id="KW-1185">Reference proteome</keyword>
<dbReference type="GO" id="GO:0030295">
    <property type="term" value="F:protein kinase activator activity"/>
    <property type="evidence" value="ECO:0007669"/>
    <property type="project" value="TreeGrafter"/>
</dbReference>
<organism evidence="2 3">
    <name type="scientific">Lentisphaera araneosa HTCC2155</name>
    <dbReference type="NCBI Taxonomy" id="313628"/>
    <lineage>
        <taxon>Bacteria</taxon>
        <taxon>Pseudomonadati</taxon>
        <taxon>Lentisphaerota</taxon>
        <taxon>Lentisphaeria</taxon>
        <taxon>Lentisphaerales</taxon>
        <taxon>Lentisphaeraceae</taxon>
        <taxon>Lentisphaera</taxon>
    </lineage>
</organism>
<proteinExistence type="predicted"/>
<reference evidence="2 3" key="1">
    <citation type="journal article" date="2010" name="J. Bacteriol.">
        <title>Genome sequence of Lentisphaera araneosa HTCC2155T, the type species of the order Lentisphaerales in the phylum Lentisphaerae.</title>
        <authorList>
            <person name="Thrash J.C."/>
            <person name="Cho J.C."/>
            <person name="Vergin K.L."/>
            <person name="Morris R.M."/>
            <person name="Giovannoni S.J."/>
        </authorList>
    </citation>
    <scope>NUCLEOTIDE SEQUENCE [LARGE SCALE GENOMIC DNA]</scope>
    <source>
        <strain evidence="2 3">HTCC2155</strain>
    </source>
</reference>
<evidence type="ECO:0000259" key="1">
    <source>
        <dbReference type="PROSITE" id="PS51094"/>
    </source>
</evidence>
<accession>A6DT88</accession>
<dbReference type="Proteomes" id="UP000004947">
    <property type="component" value="Unassembled WGS sequence"/>
</dbReference>
<dbReference type="PROSITE" id="PS51094">
    <property type="entry name" value="PTS_EIIA_TYPE_2"/>
    <property type="match status" value="1"/>
</dbReference>
<dbReference type="InterPro" id="IPR051541">
    <property type="entry name" value="PTS_SugarTrans_NitroReg"/>
</dbReference>
<dbReference type="PANTHER" id="PTHR47738">
    <property type="entry name" value="PTS SYSTEM FRUCTOSE-LIKE EIIA COMPONENT-RELATED"/>
    <property type="match status" value="1"/>
</dbReference>
<dbReference type="Pfam" id="PF00359">
    <property type="entry name" value="PTS_EIIA_2"/>
    <property type="match status" value="1"/>
</dbReference>
<name>A6DT88_9BACT</name>
<dbReference type="SUPFAM" id="SSF55804">
    <property type="entry name" value="Phoshotransferase/anion transport protein"/>
    <property type="match status" value="1"/>
</dbReference>
<evidence type="ECO:0000313" key="3">
    <source>
        <dbReference type="Proteomes" id="UP000004947"/>
    </source>
</evidence>
<gene>
    <name evidence="2" type="ORF">LNTAR_24586</name>
</gene>
<feature type="domain" description="PTS EIIA type-2" evidence="1">
    <location>
        <begin position="83"/>
        <end position="228"/>
    </location>
</feature>
<protein>
    <submittedName>
        <fullName evidence="2">Probable PTS system, fructose-specific IIABC component</fullName>
    </submittedName>
</protein>
<dbReference type="PANTHER" id="PTHR47738:SF1">
    <property type="entry name" value="NITROGEN REGULATORY PROTEIN"/>
    <property type="match status" value="1"/>
</dbReference>
<evidence type="ECO:0000313" key="2">
    <source>
        <dbReference type="EMBL" id="EDM25161.1"/>
    </source>
</evidence>
<dbReference type="AlphaFoldDB" id="A6DT88"/>
<dbReference type="EMBL" id="ABCK01000035">
    <property type="protein sequence ID" value="EDM25161.1"/>
    <property type="molecule type" value="Genomic_DNA"/>
</dbReference>
<dbReference type="InterPro" id="IPR016152">
    <property type="entry name" value="PTrfase/Anion_transptr"/>
</dbReference>
<sequence>MLNMNEAADYLHLSLNELEKLVRKRSVPFDYLRGQVVFRKIELRDWSNQGMLESCKKTITATHKRIDSHLFDTPDDNQAFLSQCVFPGCMIPDLPGRTRKKTLQALAKATFDTGYATDEEEILRLLEEREELCPTGIAGGIAIPHTRIHSPYLYLENMIIIGKSANGIPFGSSDHKLTDIFVMPCTVDDRHHLYMLSRIALLFQSTDFAQRLREAHDAEEMQEALEECETEIIKNMK</sequence>
<dbReference type="InterPro" id="IPR002178">
    <property type="entry name" value="PTS_EIIA_type-2_dom"/>
</dbReference>
<comment type="caution">
    <text evidence="2">The sequence shown here is derived from an EMBL/GenBank/DDBJ whole genome shotgun (WGS) entry which is preliminary data.</text>
</comment>
<dbReference type="eggNOG" id="COG1762">
    <property type="taxonomic scope" value="Bacteria"/>
</dbReference>
<dbReference type="STRING" id="313628.LNTAR_24586"/>